<keyword evidence="7 10" id="KW-0472">Membrane</keyword>
<name>A0A850T190_9BACT</name>
<dbReference type="Proteomes" id="UP000553343">
    <property type="component" value="Unassembled WGS sequence"/>
</dbReference>
<dbReference type="InterPro" id="IPR036942">
    <property type="entry name" value="Beta-barrel_TonB_sf"/>
</dbReference>
<comment type="caution">
    <text evidence="12">The sequence shown here is derived from an EMBL/GenBank/DDBJ whole genome shotgun (WGS) entry which is preliminary data.</text>
</comment>
<evidence type="ECO:0000256" key="9">
    <source>
        <dbReference type="ARBA" id="ARBA00023237"/>
    </source>
</evidence>
<evidence type="ECO:0000256" key="10">
    <source>
        <dbReference type="PROSITE-ProRule" id="PRU01360"/>
    </source>
</evidence>
<dbReference type="Gene3D" id="2.40.170.20">
    <property type="entry name" value="TonB-dependent receptor, beta-barrel domain"/>
    <property type="match status" value="1"/>
</dbReference>
<dbReference type="InterPro" id="IPR039426">
    <property type="entry name" value="TonB-dep_rcpt-like"/>
</dbReference>
<keyword evidence="3 10" id="KW-1134">Transmembrane beta strand</keyword>
<evidence type="ECO:0000256" key="2">
    <source>
        <dbReference type="ARBA" id="ARBA00022448"/>
    </source>
</evidence>
<evidence type="ECO:0000256" key="8">
    <source>
        <dbReference type="ARBA" id="ARBA00023170"/>
    </source>
</evidence>
<keyword evidence="5" id="KW-0732">Signal</keyword>
<comment type="subcellular location">
    <subcellularLocation>
        <location evidence="1 10">Cell outer membrane</location>
        <topology evidence="1 10">Multi-pass membrane protein</topology>
    </subcellularLocation>
</comment>
<evidence type="ECO:0000256" key="7">
    <source>
        <dbReference type="ARBA" id="ARBA00023136"/>
    </source>
</evidence>
<keyword evidence="6" id="KW-0798">TonB box</keyword>
<evidence type="ECO:0000256" key="5">
    <source>
        <dbReference type="ARBA" id="ARBA00022729"/>
    </source>
</evidence>
<dbReference type="PROSITE" id="PS52016">
    <property type="entry name" value="TONB_DEPENDENT_REC_3"/>
    <property type="match status" value="1"/>
</dbReference>
<organism evidence="12 13">
    <name type="scientific">Desulfobacter latus</name>
    <dbReference type="NCBI Taxonomy" id="2292"/>
    <lineage>
        <taxon>Bacteria</taxon>
        <taxon>Pseudomonadati</taxon>
        <taxon>Thermodesulfobacteriota</taxon>
        <taxon>Desulfobacteria</taxon>
        <taxon>Desulfobacterales</taxon>
        <taxon>Desulfobacteraceae</taxon>
        <taxon>Desulfobacter</taxon>
    </lineage>
</organism>
<keyword evidence="8 12" id="KW-0675">Receptor</keyword>
<keyword evidence="2 10" id="KW-0813">Transport</keyword>
<dbReference type="InterPro" id="IPR000531">
    <property type="entry name" value="Beta-barrel_TonB"/>
</dbReference>
<protein>
    <submittedName>
        <fullName evidence="12">TonB-dependent receptor</fullName>
    </submittedName>
</protein>
<evidence type="ECO:0000256" key="1">
    <source>
        <dbReference type="ARBA" id="ARBA00004571"/>
    </source>
</evidence>
<feature type="domain" description="TonB-dependent receptor-like beta-barrel" evidence="11">
    <location>
        <begin position="2"/>
        <end position="174"/>
    </location>
</feature>
<keyword evidence="4 10" id="KW-0812">Transmembrane</keyword>
<evidence type="ECO:0000256" key="4">
    <source>
        <dbReference type="ARBA" id="ARBA00022692"/>
    </source>
</evidence>
<dbReference type="GO" id="GO:0009279">
    <property type="term" value="C:cell outer membrane"/>
    <property type="evidence" value="ECO:0007669"/>
    <property type="project" value="UniProtKB-SubCell"/>
</dbReference>
<comment type="similarity">
    <text evidence="10">Belongs to the TonB-dependent receptor family.</text>
</comment>
<gene>
    <name evidence="12" type="ORF">HXW94_10815</name>
</gene>
<dbReference type="GO" id="GO:0044718">
    <property type="term" value="P:siderophore transmembrane transport"/>
    <property type="evidence" value="ECO:0007669"/>
    <property type="project" value="TreeGrafter"/>
</dbReference>
<dbReference type="SUPFAM" id="SSF56935">
    <property type="entry name" value="Porins"/>
    <property type="match status" value="1"/>
</dbReference>
<dbReference type="EMBL" id="JACADJ010000035">
    <property type="protein sequence ID" value="NWH05473.1"/>
    <property type="molecule type" value="Genomic_DNA"/>
</dbReference>
<dbReference type="PANTHER" id="PTHR30069:SF29">
    <property type="entry name" value="HEMOGLOBIN AND HEMOGLOBIN-HAPTOGLOBIN-BINDING PROTEIN 1-RELATED"/>
    <property type="match status" value="1"/>
</dbReference>
<evidence type="ECO:0000256" key="3">
    <source>
        <dbReference type="ARBA" id="ARBA00022452"/>
    </source>
</evidence>
<evidence type="ECO:0000313" key="12">
    <source>
        <dbReference type="EMBL" id="NWH05473.1"/>
    </source>
</evidence>
<proteinExistence type="inferred from homology"/>
<evidence type="ECO:0000256" key="6">
    <source>
        <dbReference type="ARBA" id="ARBA00023077"/>
    </source>
</evidence>
<evidence type="ECO:0000313" key="13">
    <source>
        <dbReference type="Proteomes" id="UP000553343"/>
    </source>
</evidence>
<reference evidence="12 13" key="1">
    <citation type="submission" date="2020-06" db="EMBL/GenBank/DDBJ databases">
        <title>High-quality draft genome of sulfate reducer Desulfobacter latus type strain AcrS2 isolated from marine sediment.</title>
        <authorList>
            <person name="Hoppe M."/>
            <person name="Larsen C.K."/>
            <person name="Marshall I.P.G."/>
            <person name="Schramm A."/>
            <person name="Marietou A.G."/>
        </authorList>
    </citation>
    <scope>NUCLEOTIDE SEQUENCE [LARGE SCALE GENOMIC DNA]</scope>
    <source>
        <strain evidence="12 13">AcRS2</strain>
    </source>
</reference>
<keyword evidence="9 10" id="KW-0998">Cell outer membrane</keyword>
<accession>A0A850T190</accession>
<dbReference type="AlphaFoldDB" id="A0A850T190"/>
<dbReference type="GO" id="GO:0015344">
    <property type="term" value="F:siderophore uptake transmembrane transporter activity"/>
    <property type="evidence" value="ECO:0007669"/>
    <property type="project" value="TreeGrafter"/>
</dbReference>
<evidence type="ECO:0000259" key="11">
    <source>
        <dbReference type="Pfam" id="PF00593"/>
    </source>
</evidence>
<dbReference type="PANTHER" id="PTHR30069">
    <property type="entry name" value="TONB-DEPENDENT OUTER MEMBRANE RECEPTOR"/>
    <property type="match status" value="1"/>
</dbReference>
<keyword evidence="13" id="KW-1185">Reference proteome</keyword>
<dbReference type="Pfam" id="PF00593">
    <property type="entry name" value="TonB_dep_Rec_b-barrel"/>
    <property type="match status" value="1"/>
</dbReference>
<sequence length="200" mass="22695">MNLEPETATEYEIGIIKSFDKVHFRAATWYYDIENFINDNGITAPGSGAGSNCLYNIDSVELYGFELEAALHLSEKIKITASYVYQEHDVSQTGYEQDWTYYLPASLPKHKVKVLAGYEIINDGWIELSSRFVGSRGSQQNDELDDYFVCDLGFSKKFIVNGLDYNLKLYVNNITGTDYEEVAGYPMPEYVWGMSLGVSF</sequence>